<reference evidence="3 4" key="1">
    <citation type="submission" date="2022-11" db="EMBL/GenBank/DDBJ databases">
        <title>Minimal conservation of predation-associated metabolite biosynthetic gene clusters underscores biosynthetic potential of Myxococcota including descriptions for ten novel species: Archangium lansinium sp. nov., Myxococcus landrumus sp. nov., Nannocystis bai.</title>
        <authorList>
            <person name="Ahearne A."/>
            <person name="Stevens C."/>
            <person name="Dowd S."/>
        </authorList>
    </citation>
    <scope>NUCLEOTIDE SEQUENCE [LARGE SCALE GENOMIC DNA]</scope>
    <source>
        <strain evidence="3 4">RJM3</strain>
    </source>
</reference>
<dbReference type="EMBL" id="JAQNDO010000001">
    <property type="protein sequence ID" value="MDC0743889.1"/>
    <property type="molecule type" value="Genomic_DNA"/>
</dbReference>
<feature type="compositionally biased region" description="Gly residues" evidence="1">
    <location>
        <begin position="41"/>
        <end position="74"/>
    </location>
</feature>
<keyword evidence="4" id="KW-1185">Reference proteome</keyword>
<feature type="signal peptide" evidence="2">
    <location>
        <begin position="1"/>
        <end position="19"/>
    </location>
</feature>
<evidence type="ECO:0000313" key="4">
    <source>
        <dbReference type="Proteomes" id="UP001221411"/>
    </source>
</evidence>
<protein>
    <submittedName>
        <fullName evidence="3">Uncharacterized protein</fullName>
    </submittedName>
</protein>
<name>A0ABT5ER01_9BACT</name>
<gene>
    <name evidence="3" type="ORF">POL67_21350</name>
</gene>
<feature type="region of interest" description="Disordered" evidence="1">
    <location>
        <begin position="35"/>
        <end position="74"/>
    </location>
</feature>
<keyword evidence="2" id="KW-0732">Signal</keyword>
<evidence type="ECO:0000256" key="1">
    <source>
        <dbReference type="SAM" id="MobiDB-lite"/>
    </source>
</evidence>
<dbReference type="RefSeq" id="WP_271919864.1">
    <property type="nucleotide sequence ID" value="NZ_JAQNDO010000001.1"/>
</dbReference>
<evidence type="ECO:0000313" key="3">
    <source>
        <dbReference type="EMBL" id="MDC0743889.1"/>
    </source>
</evidence>
<dbReference type="Proteomes" id="UP001221411">
    <property type="component" value="Unassembled WGS sequence"/>
</dbReference>
<proteinExistence type="predicted"/>
<accession>A0ABT5ER01</accession>
<sequence length="360" mass="36022">MSGWTMRGALVGATMVAFAAIGIASCALTDYQPPTANTGSSTGGEGGTGSTGGMGGRGGTGGVPAGPGGAGGGSGGACDEPNQCLPGVPFKDGWTGPYWGKPTTWNENAGACPNGKLPEILYADPAKAECLPCECTINPGATCVGAVLSCWANGCDMGTPANFDKGCISGESMPGVTLLGTSYCRATGTYQVTTVNGQKTCTASGGTLVNDNHWETNVHLCPIEATFACTDGGACVTVPTGKYSDYACIKKAGAEAACPSGWDSLPKVAYAQFDDQRFCPGCGCVASELHCDSSNAFKKAGINCSGAGSPIGNCASFNALEAANIVPPKVTAGEGLCPAAQPKGEVHASEPTTICCHKFF</sequence>
<comment type="caution">
    <text evidence="3">The sequence shown here is derived from an EMBL/GenBank/DDBJ whole genome shotgun (WGS) entry which is preliminary data.</text>
</comment>
<dbReference type="PROSITE" id="PS51257">
    <property type="entry name" value="PROKAR_LIPOPROTEIN"/>
    <property type="match status" value="1"/>
</dbReference>
<feature type="chain" id="PRO_5045800532" evidence="2">
    <location>
        <begin position="20"/>
        <end position="360"/>
    </location>
</feature>
<evidence type="ECO:0000256" key="2">
    <source>
        <dbReference type="SAM" id="SignalP"/>
    </source>
</evidence>
<organism evidence="3 4">
    <name type="scientific">Polyangium mundeleinium</name>
    <dbReference type="NCBI Taxonomy" id="2995306"/>
    <lineage>
        <taxon>Bacteria</taxon>
        <taxon>Pseudomonadati</taxon>
        <taxon>Myxococcota</taxon>
        <taxon>Polyangia</taxon>
        <taxon>Polyangiales</taxon>
        <taxon>Polyangiaceae</taxon>
        <taxon>Polyangium</taxon>
    </lineage>
</organism>